<organism evidence="2 3">
    <name type="scientific">Membranihabitans marinus</name>
    <dbReference type="NCBI Taxonomy" id="1227546"/>
    <lineage>
        <taxon>Bacteria</taxon>
        <taxon>Pseudomonadati</taxon>
        <taxon>Bacteroidota</taxon>
        <taxon>Saprospiria</taxon>
        <taxon>Saprospirales</taxon>
        <taxon>Saprospiraceae</taxon>
        <taxon>Membranihabitans</taxon>
    </lineage>
</organism>
<reference evidence="2" key="1">
    <citation type="submission" date="2021-06" db="EMBL/GenBank/DDBJ databases">
        <title>44 bacteria genomes isolated from Dapeng, Shenzhen.</title>
        <authorList>
            <person name="Zheng W."/>
            <person name="Yu S."/>
            <person name="Huang Y."/>
        </authorList>
    </citation>
    <scope>NUCLEOTIDE SEQUENCE</scope>
    <source>
        <strain evidence="2">DP5N28-2</strain>
    </source>
</reference>
<keyword evidence="1" id="KW-1133">Transmembrane helix</keyword>
<feature type="transmembrane region" description="Helical" evidence="1">
    <location>
        <begin position="167"/>
        <end position="187"/>
    </location>
</feature>
<keyword evidence="1" id="KW-0812">Transmembrane</keyword>
<accession>A0A953HQI3</accession>
<dbReference type="AlphaFoldDB" id="A0A953HQI3"/>
<comment type="caution">
    <text evidence="2">The sequence shown here is derived from an EMBL/GenBank/DDBJ whole genome shotgun (WGS) entry which is preliminary data.</text>
</comment>
<evidence type="ECO:0000256" key="1">
    <source>
        <dbReference type="SAM" id="Phobius"/>
    </source>
</evidence>
<evidence type="ECO:0008006" key="4">
    <source>
        <dbReference type="Google" id="ProtNLM"/>
    </source>
</evidence>
<feature type="transmembrane region" description="Helical" evidence="1">
    <location>
        <begin position="141"/>
        <end position="161"/>
    </location>
</feature>
<name>A0A953HQI3_9BACT</name>
<feature type="transmembrane region" description="Helical" evidence="1">
    <location>
        <begin position="47"/>
        <end position="67"/>
    </location>
</feature>
<feature type="transmembrane region" description="Helical" evidence="1">
    <location>
        <begin position="79"/>
        <end position="97"/>
    </location>
</feature>
<dbReference type="Proteomes" id="UP000753961">
    <property type="component" value="Unassembled WGS sequence"/>
</dbReference>
<feature type="transmembrane region" description="Helical" evidence="1">
    <location>
        <begin position="109"/>
        <end position="129"/>
    </location>
</feature>
<protein>
    <recommendedName>
        <fullName evidence="4">PAP2 superfamily protein</fullName>
    </recommendedName>
</protein>
<gene>
    <name evidence="2" type="ORF">KUV50_00155</name>
</gene>
<keyword evidence="3" id="KW-1185">Reference proteome</keyword>
<dbReference type="RefSeq" id="WP_222578049.1">
    <property type="nucleotide sequence ID" value="NZ_JAHVHU010000001.1"/>
</dbReference>
<feature type="transmembrane region" description="Helical" evidence="1">
    <location>
        <begin position="199"/>
        <end position="217"/>
    </location>
</feature>
<feature type="transmembrane region" description="Helical" evidence="1">
    <location>
        <begin position="7"/>
        <end position="27"/>
    </location>
</feature>
<sequence length="220" mass="25059">MNNKLAHIVSIIFHPLWFPFGMLLIYLHSNPFVFGISTPFDDMILVLQTLITCIILPLIAVVMMWKINLISSLDMDHRMERIGPFIAMMVFLIWYYLNIDQYGVAPIYRLYILGSIITLVLTFVINLFIKVSLHTAGMGGVLLNLLIAKNAFGYTSLSISFGQSNYLWSYQIILFIALLILFIVLLSRYYLKKHTLTELFGGLILGFLGQILAMGLIDVI</sequence>
<proteinExistence type="predicted"/>
<evidence type="ECO:0000313" key="2">
    <source>
        <dbReference type="EMBL" id="MBY5956525.1"/>
    </source>
</evidence>
<dbReference type="EMBL" id="JAHVHU010000001">
    <property type="protein sequence ID" value="MBY5956525.1"/>
    <property type="molecule type" value="Genomic_DNA"/>
</dbReference>
<keyword evidence="1" id="KW-0472">Membrane</keyword>
<evidence type="ECO:0000313" key="3">
    <source>
        <dbReference type="Proteomes" id="UP000753961"/>
    </source>
</evidence>